<dbReference type="AlphaFoldDB" id="A0A9J6ZTJ7"/>
<dbReference type="KEGG" id="alkq:M9189_06065"/>
<reference evidence="3" key="2">
    <citation type="submission" date="2022-06" db="EMBL/GenBank/DDBJ databases">
        <title>Xiashengella guii gen. nov. sp. nov., a bacterium isolated form anaerobic digestion tank.</title>
        <authorList>
            <person name="Huang H."/>
        </authorList>
    </citation>
    <scope>NUCLEOTIDE SEQUENCE</scope>
    <source>
        <strain evidence="3">Ai-910</strain>
    </source>
</reference>
<keyword evidence="1" id="KW-0472">Membrane</keyword>
<dbReference type="EMBL" id="CP098400">
    <property type="protein sequence ID" value="URW80915.1"/>
    <property type="molecule type" value="Genomic_DNA"/>
</dbReference>
<reference evidence="3" key="1">
    <citation type="submission" date="2022-05" db="EMBL/GenBank/DDBJ databases">
        <authorList>
            <person name="Sun X."/>
        </authorList>
    </citation>
    <scope>NUCLEOTIDE SEQUENCE</scope>
    <source>
        <strain evidence="3">Ai-910</strain>
    </source>
</reference>
<dbReference type="PRINTS" id="PR00625">
    <property type="entry name" value="JDOMAIN"/>
</dbReference>
<dbReference type="GO" id="GO:0030544">
    <property type="term" value="F:Hsp70 protein binding"/>
    <property type="evidence" value="ECO:0007669"/>
    <property type="project" value="TreeGrafter"/>
</dbReference>
<accession>A0A9J6ZTJ7</accession>
<evidence type="ECO:0000256" key="1">
    <source>
        <dbReference type="SAM" id="Phobius"/>
    </source>
</evidence>
<dbReference type="RefSeq" id="WP_250725409.1">
    <property type="nucleotide sequence ID" value="NZ_CP098400.1"/>
</dbReference>
<dbReference type="GO" id="GO:0071218">
    <property type="term" value="P:cellular response to misfolded protein"/>
    <property type="evidence" value="ECO:0007669"/>
    <property type="project" value="TreeGrafter"/>
</dbReference>
<gene>
    <name evidence="3" type="ORF">M9189_06065</name>
</gene>
<dbReference type="PANTHER" id="PTHR43908">
    <property type="entry name" value="AT29763P-RELATED"/>
    <property type="match status" value="1"/>
</dbReference>
<dbReference type="CDD" id="cd06257">
    <property type="entry name" value="DnaJ"/>
    <property type="match status" value="1"/>
</dbReference>
<evidence type="ECO:0000313" key="4">
    <source>
        <dbReference type="Proteomes" id="UP001056426"/>
    </source>
</evidence>
<dbReference type="Proteomes" id="UP001056426">
    <property type="component" value="Chromosome"/>
</dbReference>
<dbReference type="InterPro" id="IPR018253">
    <property type="entry name" value="DnaJ_domain_CS"/>
</dbReference>
<dbReference type="PROSITE" id="PS50076">
    <property type="entry name" value="DNAJ_2"/>
    <property type="match status" value="1"/>
</dbReference>
<keyword evidence="1" id="KW-1133">Transmembrane helix</keyword>
<dbReference type="InterPro" id="IPR036869">
    <property type="entry name" value="J_dom_sf"/>
</dbReference>
<dbReference type="SUPFAM" id="SSF46565">
    <property type="entry name" value="Chaperone J-domain"/>
    <property type="match status" value="1"/>
</dbReference>
<dbReference type="Gene3D" id="1.10.287.110">
    <property type="entry name" value="DnaJ domain"/>
    <property type="match status" value="1"/>
</dbReference>
<proteinExistence type="predicted"/>
<dbReference type="Pfam" id="PF00226">
    <property type="entry name" value="DnaJ"/>
    <property type="match status" value="1"/>
</dbReference>
<organism evidence="3 4">
    <name type="scientific">Xiashengella succiniciproducens</name>
    <dbReference type="NCBI Taxonomy" id="2949635"/>
    <lineage>
        <taxon>Bacteria</taxon>
        <taxon>Pseudomonadati</taxon>
        <taxon>Bacteroidota</taxon>
        <taxon>Bacteroidia</taxon>
        <taxon>Marinilabiliales</taxon>
        <taxon>Marinilabiliaceae</taxon>
        <taxon>Xiashengella</taxon>
    </lineage>
</organism>
<dbReference type="InterPro" id="IPR051100">
    <property type="entry name" value="DnaJ_subfamily_B/C"/>
</dbReference>
<dbReference type="InterPro" id="IPR001623">
    <property type="entry name" value="DnaJ_domain"/>
</dbReference>
<dbReference type="SMART" id="SM00271">
    <property type="entry name" value="DnaJ"/>
    <property type="match status" value="1"/>
</dbReference>
<dbReference type="PROSITE" id="PS00636">
    <property type="entry name" value="DNAJ_1"/>
    <property type="match status" value="1"/>
</dbReference>
<name>A0A9J6ZTJ7_9BACT</name>
<feature type="domain" description="J" evidence="2">
    <location>
        <begin position="4"/>
        <end position="69"/>
    </location>
</feature>
<keyword evidence="1" id="KW-0812">Transmembrane</keyword>
<feature type="transmembrane region" description="Helical" evidence="1">
    <location>
        <begin position="153"/>
        <end position="186"/>
    </location>
</feature>
<evidence type="ECO:0000259" key="2">
    <source>
        <dbReference type="PROSITE" id="PS50076"/>
    </source>
</evidence>
<dbReference type="PANTHER" id="PTHR43908:SF3">
    <property type="entry name" value="AT29763P-RELATED"/>
    <property type="match status" value="1"/>
</dbReference>
<evidence type="ECO:0000313" key="3">
    <source>
        <dbReference type="EMBL" id="URW80915.1"/>
    </source>
</evidence>
<keyword evidence="4" id="KW-1185">Reference proteome</keyword>
<protein>
    <submittedName>
        <fullName evidence="3">DnaJ domain-containing protein</fullName>
    </submittedName>
</protein>
<sequence length="226" mass="26751">MLKNYYQILGLSPDCNKDDIKKAYRIYATKFHPDKQNNDKFFEERFKEIKEAYDILIDDSKRAQFDSQYKTSNYSSSNFNQYRNKSSSVDDLLSELERKDREKKQKERNKRKKVFYTSKDLVLNGLYVNCDGRSYELTDYDKSTIRKDDNSSFVFIGIVMIIIGIITIAFFIGIFLLLFGIYALFFREYYVVLIGKQGDIPLIKGRKAKMRKISRLINRAIEENDK</sequence>